<proteinExistence type="predicted"/>
<evidence type="ECO:0000313" key="3">
    <source>
        <dbReference type="Proteomes" id="UP001299546"/>
    </source>
</evidence>
<dbReference type="Pfam" id="PF08281">
    <property type="entry name" value="Sigma70_r4_2"/>
    <property type="match status" value="1"/>
</dbReference>
<dbReference type="Gene3D" id="1.20.140.160">
    <property type="match status" value="1"/>
</dbReference>
<dbReference type="Proteomes" id="UP001299546">
    <property type="component" value="Unassembled WGS sequence"/>
</dbReference>
<comment type="caution">
    <text evidence="2">The sequence shown here is derived from an EMBL/GenBank/DDBJ whole genome shotgun (WGS) entry which is preliminary data.</text>
</comment>
<reference evidence="2 3" key="1">
    <citation type="submission" date="2021-10" db="EMBL/GenBank/DDBJ databases">
        <title>Collection of gut derived symbiotic bacterial strains cultured from healthy donors.</title>
        <authorList>
            <person name="Lin H."/>
            <person name="Littmann E."/>
            <person name="Kohout C."/>
            <person name="Pamer E.G."/>
        </authorList>
    </citation>
    <scope>NUCLEOTIDE SEQUENCE [LARGE SCALE GENOMIC DNA]</scope>
    <source>
        <strain evidence="2 3">DFI.1.165</strain>
    </source>
</reference>
<protein>
    <submittedName>
        <fullName evidence="2">Sigma-70 family RNA polymerase sigma factor</fullName>
    </submittedName>
</protein>
<dbReference type="EMBL" id="JAJCIS010000003">
    <property type="protein sequence ID" value="MCB7387205.1"/>
    <property type="molecule type" value="Genomic_DNA"/>
</dbReference>
<sequence>MYNFENLQTSSENKRYYIPMEVTAETIKDFCINPADVVWTRIGNSKVRVIMIQATKEQYYEYMRPLWKEDKRLQRQESMASLDKLYEETEYETVDTADLEADVMKKVMIDELHKALDELEEIDRTIMEMYSNDHSESEIGQVIGMSQKGVNKRKHRVLLKLKTRLKDFE</sequence>
<evidence type="ECO:0000313" key="2">
    <source>
        <dbReference type="EMBL" id="MCB7387205.1"/>
    </source>
</evidence>
<organism evidence="2 3">
    <name type="scientific">Bariatricus massiliensis</name>
    <dbReference type="NCBI Taxonomy" id="1745713"/>
    <lineage>
        <taxon>Bacteria</taxon>
        <taxon>Bacillati</taxon>
        <taxon>Bacillota</taxon>
        <taxon>Clostridia</taxon>
        <taxon>Lachnospirales</taxon>
        <taxon>Lachnospiraceae</taxon>
        <taxon>Bariatricus</taxon>
    </lineage>
</organism>
<feature type="domain" description="RNA polymerase sigma factor 70 region 4 type 2" evidence="1">
    <location>
        <begin position="110"/>
        <end position="161"/>
    </location>
</feature>
<name>A0ABS8DFQ4_9FIRM</name>
<dbReference type="RefSeq" id="WP_066734055.1">
    <property type="nucleotide sequence ID" value="NZ_JAJCIQ010000003.1"/>
</dbReference>
<gene>
    <name evidence="2" type="ORF">LIZ65_07875</name>
</gene>
<dbReference type="InterPro" id="IPR013324">
    <property type="entry name" value="RNA_pol_sigma_r3/r4-like"/>
</dbReference>
<keyword evidence="3" id="KW-1185">Reference proteome</keyword>
<accession>A0ABS8DFQ4</accession>
<dbReference type="InterPro" id="IPR013249">
    <property type="entry name" value="RNA_pol_sigma70_r4_t2"/>
</dbReference>
<dbReference type="SUPFAM" id="SSF88659">
    <property type="entry name" value="Sigma3 and sigma4 domains of RNA polymerase sigma factors"/>
    <property type="match status" value="1"/>
</dbReference>
<evidence type="ECO:0000259" key="1">
    <source>
        <dbReference type="Pfam" id="PF08281"/>
    </source>
</evidence>